<feature type="domain" description="Glucosidase II beta subunit N-terminal" evidence="3">
    <location>
        <begin position="139"/>
        <end position="251"/>
    </location>
</feature>
<feature type="transmembrane region" description="Helical" evidence="2">
    <location>
        <begin position="21"/>
        <end position="41"/>
    </location>
</feature>
<keyword evidence="2" id="KW-0812">Transmembrane</keyword>
<reference evidence="5" key="1">
    <citation type="journal article" date="2015" name="Proc. Natl. Acad. Sci. U.S.A.">
        <title>Genome sequence of the Asian Tiger mosquito, Aedes albopictus, reveals insights into its biology, genetics, and evolution.</title>
        <authorList>
            <person name="Chen X.G."/>
            <person name="Jiang X."/>
            <person name="Gu J."/>
            <person name="Xu M."/>
            <person name="Wu Y."/>
            <person name="Deng Y."/>
            <person name="Zhang C."/>
            <person name="Bonizzoni M."/>
            <person name="Dermauw W."/>
            <person name="Vontas J."/>
            <person name="Armbruster P."/>
            <person name="Huang X."/>
            <person name="Yang Y."/>
            <person name="Zhang H."/>
            <person name="He W."/>
            <person name="Peng H."/>
            <person name="Liu Y."/>
            <person name="Wu K."/>
            <person name="Chen J."/>
            <person name="Lirakis M."/>
            <person name="Topalis P."/>
            <person name="Van Leeuwen T."/>
            <person name="Hall A.B."/>
            <person name="Jiang X."/>
            <person name="Thorpe C."/>
            <person name="Mueller R.L."/>
            <person name="Sun C."/>
            <person name="Waterhouse R.M."/>
            <person name="Yan G."/>
            <person name="Tu Z.J."/>
            <person name="Fang X."/>
            <person name="James A.A."/>
        </authorList>
    </citation>
    <scope>NUCLEOTIDE SEQUENCE [LARGE SCALE GENOMIC DNA]</scope>
    <source>
        <strain evidence="5">Foshan</strain>
    </source>
</reference>
<dbReference type="InterPro" id="IPR039794">
    <property type="entry name" value="Gtb1-like"/>
</dbReference>
<accession>A0ABM1Y3M6</accession>
<keyword evidence="1" id="KW-1015">Disulfide bond</keyword>
<dbReference type="PANTHER" id="PTHR12630">
    <property type="entry name" value="N-LINKED OLIGOSACCHARIDE PROCESSING"/>
    <property type="match status" value="1"/>
</dbReference>
<dbReference type="InterPro" id="IPR028146">
    <property type="entry name" value="PRKCSH_N"/>
</dbReference>
<dbReference type="InterPro" id="IPR036055">
    <property type="entry name" value="LDL_receptor-like_sf"/>
</dbReference>
<evidence type="ECO:0000313" key="5">
    <source>
        <dbReference type="Proteomes" id="UP000069940"/>
    </source>
</evidence>
<dbReference type="RefSeq" id="XP_019553259.3">
    <property type="nucleotide sequence ID" value="XM_019697714.3"/>
</dbReference>
<sequence length="253" mass="28263">MRKTWVKRDNIYYKPFYKQKLKMTLLGVLLMAIVFFGYQIFYISQLQTDSWAGALVRQEAAPNQANNNEHGVHSAGNEAAKVVAESADDDAGNKVRDEGGGGAVVAGGNVSSSSITVLSGPSDDSRYAYVEKVGNYEKRILRGIRLRDIDAYSVRTTAMFRCLSGKREISWSRVNDDYCDCPEDGSDEPGTNACEKGRFYCRFQKRHQTGRGGYASVPSSWVNDGICDCCDGSDEWLRSDHNCRNVCREKYSH</sequence>
<evidence type="ECO:0000256" key="1">
    <source>
        <dbReference type="ARBA" id="ARBA00023157"/>
    </source>
</evidence>
<dbReference type="Proteomes" id="UP000069940">
    <property type="component" value="Unassembled WGS sequence"/>
</dbReference>
<dbReference type="EnsemblMetazoa" id="AALFPA23_005376.R6862">
    <property type="protein sequence ID" value="AALFPA23_005376.P6862"/>
    <property type="gene ID" value="AALFPA23_005376"/>
</dbReference>
<dbReference type="InterPro" id="IPR002172">
    <property type="entry name" value="LDrepeatLR_classA_rpt"/>
</dbReference>
<name>A0ABM1Y3M6_AEDAL</name>
<evidence type="ECO:0000256" key="2">
    <source>
        <dbReference type="SAM" id="Phobius"/>
    </source>
</evidence>
<keyword evidence="5" id="KW-1185">Reference proteome</keyword>
<organism evidence="4 5">
    <name type="scientific">Aedes albopictus</name>
    <name type="common">Asian tiger mosquito</name>
    <name type="synonym">Stegomyia albopicta</name>
    <dbReference type="NCBI Taxonomy" id="7160"/>
    <lineage>
        <taxon>Eukaryota</taxon>
        <taxon>Metazoa</taxon>
        <taxon>Ecdysozoa</taxon>
        <taxon>Arthropoda</taxon>
        <taxon>Hexapoda</taxon>
        <taxon>Insecta</taxon>
        <taxon>Pterygota</taxon>
        <taxon>Neoptera</taxon>
        <taxon>Endopterygota</taxon>
        <taxon>Diptera</taxon>
        <taxon>Nematocera</taxon>
        <taxon>Culicoidea</taxon>
        <taxon>Culicidae</taxon>
        <taxon>Culicinae</taxon>
        <taxon>Aedini</taxon>
        <taxon>Aedes</taxon>
        <taxon>Stegomyia</taxon>
    </lineage>
</organism>
<evidence type="ECO:0000313" key="4">
    <source>
        <dbReference type="EnsemblMetazoa" id="AALFPA23_005376.P6862"/>
    </source>
</evidence>
<reference evidence="4" key="2">
    <citation type="submission" date="2025-05" db="UniProtKB">
        <authorList>
            <consortium name="EnsemblMetazoa"/>
        </authorList>
    </citation>
    <scope>IDENTIFICATION</scope>
    <source>
        <strain evidence="4">Foshan</strain>
    </source>
</reference>
<proteinExistence type="predicted"/>
<evidence type="ECO:0000259" key="3">
    <source>
        <dbReference type="Pfam" id="PF12999"/>
    </source>
</evidence>
<dbReference type="PANTHER" id="PTHR12630:SF1">
    <property type="entry name" value="GLUCOSIDASE 2 SUBUNIT BETA"/>
    <property type="match status" value="1"/>
</dbReference>
<keyword evidence="2" id="KW-1133">Transmembrane helix</keyword>
<dbReference type="Pfam" id="PF12999">
    <property type="entry name" value="PRKCSH-like"/>
    <property type="match status" value="1"/>
</dbReference>
<keyword evidence="2" id="KW-0472">Membrane</keyword>
<dbReference type="GeneID" id="109422823"/>
<protein>
    <recommendedName>
        <fullName evidence="3">Glucosidase II beta subunit N-terminal domain-containing protein</fullName>
    </recommendedName>
</protein>
<dbReference type="CDD" id="cd00112">
    <property type="entry name" value="LDLa"/>
    <property type="match status" value="1"/>
</dbReference>
<dbReference type="Gene3D" id="4.10.400.10">
    <property type="entry name" value="Low-density Lipoprotein Receptor"/>
    <property type="match status" value="1"/>
</dbReference>